<dbReference type="Pfam" id="PF02154">
    <property type="entry name" value="FliM"/>
    <property type="match status" value="1"/>
</dbReference>
<dbReference type="SUPFAM" id="SSF103039">
    <property type="entry name" value="CheC-like"/>
    <property type="match status" value="1"/>
</dbReference>
<evidence type="ECO:0000256" key="8">
    <source>
        <dbReference type="ARBA" id="ARBA00022779"/>
    </source>
</evidence>
<comment type="function">
    <text evidence="11">FliM is one of three proteins (FliG, FliN, FliM) that forms the rotor-mounted switch complex (C ring), located at the base of the basal body. This complex interacts with the CheY and CheZ chemotaxis proteins, in addition to contacting components of the motor that determine the direction of flagellar rotation.</text>
</comment>
<keyword evidence="10" id="KW-0975">Bacterial flagellum</keyword>
<sequence length="326" mass="36621">MADNFLSQEEVDALLKGVNGDQDDVAAQEDVAGVRTYNLATQERIVRGRMPTLEIINERFARLLRVGLFNFLRRSAEVSVGSVRVSKYSEFIRNLVVPTNLNLVHMKPLRGTALMVFDPGLVFLLVDNLFGGDGRFHTRVEGRDFTQTEQRIILRILDIVFEAYTKSWEPVYPVEFEYIRSEMNTQFANIATPNEVVVASTFTVELGSVSGQIHFCMPYSMIEPIRDSLTSSLQGEALEVDKRWIRLMTQQIQIAEVEVVASLGTAKVNFDEILNMRVGDIIPLSIPEFISATVDGVPVMDCSYGVMNGQYALKVEKLLANTDNLK</sequence>
<evidence type="ECO:0000256" key="3">
    <source>
        <dbReference type="ARBA" id="ARBA00011049"/>
    </source>
</evidence>
<dbReference type="InterPro" id="IPR001689">
    <property type="entry name" value="Flag_FliM"/>
</dbReference>
<protein>
    <recommendedName>
        <fullName evidence="4 12">Flagellar motor switch protein FliM</fullName>
    </recommendedName>
</protein>
<evidence type="ECO:0000256" key="11">
    <source>
        <dbReference type="ARBA" id="ARBA00025044"/>
    </source>
</evidence>
<comment type="subcellular location">
    <subcellularLocation>
        <location evidence="1">Bacterial flagellum basal body</location>
    </subcellularLocation>
    <subcellularLocation>
        <location evidence="2">Cell inner membrane</location>
        <topology evidence="2">Peripheral membrane protein</topology>
    </subcellularLocation>
</comment>
<reference evidence="14 15" key="1">
    <citation type="submission" date="2019-12" db="EMBL/GenBank/DDBJ databases">
        <title>Novel species isolated from a subtropical stream in China.</title>
        <authorList>
            <person name="Lu H."/>
        </authorList>
    </citation>
    <scope>NUCLEOTIDE SEQUENCE [LARGE SCALE GENOMIC DNA]</scope>
    <source>
        <strain evidence="14 15">FT55W</strain>
    </source>
</reference>
<dbReference type="Gene3D" id="2.30.330.10">
    <property type="entry name" value="SpoA-like"/>
    <property type="match status" value="1"/>
</dbReference>
<evidence type="ECO:0000256" key="7">
    <source>
        <dbReference type="ARBA" id="ARBA00022519"/>
    </source>
</evidence>
<dbReference type="RefSeq" id="WP_161015058.1">
    <property type="nucleotide sequence ID" value="NZ_WWCK01000005.1"/>
</dbReference>
<dbReference type="GO" id="GO:0050918">
    <property type="term" value="P:positive chemotaxis"/>
    <property type="evidence" value="ECO:0007669"/>
    <property type="project" value="TreeGrafter"/>
</dbReference>
<dbReference type="GO" id="GO:0005886">
    <property type="term" value="C:plasma membrane"/>
    <property type="evidence" value="ECO:0007669"/>
    <property type="project" value="UniProtKB-SubCell"/>
</dbReference>
<comment type="similarity">
    <text evidence="3">Belongs to the FliM family.</text>
</comment>
<keyword evidence="14" id="KW-0966">Cell projection</keyword>
<evidence type="ECO:0000256" key="5">
    <source>
        <dbReference type="ARBA" id="ARBA00022475"/>
    </source>
</evidence>
<evidence type="ECO:0000256" key="2">
    <source>
        <dbReference type="ARBA" id="ARBA00004417"/>
    </source>
</evidence>
<comment type="caution">
    <text evidence="14">The sequence shown here is derived from an EMBL/GenBank/DDBJ whole genome shotgun (WGS) entry which is preliminary data.</text>
</comment>
<dbReference type="NCBIfam" id="TIGR01397">
    <property type="entry name" value="fliM_switch"/>
    <property type="match status" value="1"/>
</dbReference>
<proteinExistence type="inferred from homology"/>
<keyword evidence="8" id="KW-0283">Flagellar rotation</keyword>
<evidence type="ECO:0000256" key="9">
    <source>
        <dbReference type="ARBA" id="ARBA00023136"/>
    </source>
</evidence>
<evidence type="ECO:0000259" key="13">
    <source>
        <dbReference type="Pfam" id="PF01052"/>
    </source>
</evidence>
<evidence type="ECO:0000313" key="15">
    <source>
        <dbReference type="Proteomes" id="UP000450012"/>
    </source>
</evidence>
<evidence type="ECO:0000256" key="12">
    <source>
        <dbReference type="NCBIfam" id="TIGR01397"/>
    </source>
</evidence>
<evidence type="ECO:0000256" key="1">
    <source>
        <dbReference type="ARBA" id="ARBA00004117"/>
    </source>
</evidence>
<feature type="domain" description="Flagellar motor switch protein FliN-like C-terminal" evidence="13">
    <location>
        <begin position="250"/>
        <end position="318"/>
    </location>
</feature>
<name>A0A7X4GRT0_9BURK</name>
<gene>
    <name evidence="14" type="primary">fliM</name>
    <name evidence="14" type="ORF">GTP45_16935</name>
</gene>
<dbReference type="SUPFAM" id="SSF101801">
    <property type="entry name" value="Surface presentation of antigens (SPOA)"/>
    <property type="match status" value="1"/>
</dbReference>
<keyword evidence="14" id="KW-0282">Flagellum</keyword>
<dbReference type="GO" id="GO:0003774">
    <property type="term" value="F:cytoskeletal motor activity"/>
    <property type="evidence" value="ECO:0007669"/>
    <property type="project" value="InterPro"/>
</dbReference>
<dbReference type="InterPro" id="IPR036429">
    <property type="entry name" value="SpoA-like_sf"/>
</dbReference>
<dbReference type="AlphaFoldDB" id="A0A7X4GRT0"/>
<dbReference type="PIRSF" id="PIRSF002888">
    <property type="entry name" value="FliM"/>
    <property type="match status" value="1"/>
</dbReference>
<dbReference type="Pfam" id="PF01052">
    <property type="entry name" value="FliMN_C"/>
    <property type="match status" value="1"/>
</dbReference>
<dbReference type="PANTHER" id="PTHR30034">
    <property type="entry name" value="FLAGELLAR MOTOR SWITCH PROTEIN FLIM"/>
    <property type="match status" value="1"/>
</dbReference>
<dbReference type="EMBL" id="WWCK01000005">
    <property type="protein sequence ID" value="MYM68505.1"/>
    <property type="molecule type" value="Genomic_DNA"/>
</dbReference>
<keyword evidence="7" id="KW-0997">Cell inner membrane</keyword>
<accession>A0A7X4GRT0</accession>
<keyword evidence="9" id="KW-0472">Membrane</keyword>
<dbReference type="InterPro" id="IPR028976">
    <property type="entry name" value="CheC-like_sf"/>
</dbReference>
<keyword evidence="6" id="KW-0145">Chemotaxis</keyword>
<keyword evidence="15" id="KW-1185">Reference proteome</keyword>
<dbReference type="Proteomes" id="UP000450012">
    <property type="component" value="Unassembled WGS sequence"/>
</dbReference>
<evidence type="ECO:0000256" key="6">
    <source>
        <dbReference type="ARBA" id="ARBA00022500"/>
    </source>
</evidence>
<dbReference type="InterPro" id="IPR001543">
    <property type="entry name" value="FliN-like_C"/>
</dbReference>
<dbReference type="GO" id="GO:0071978">
    <property type="term" value="P:bacterial-type flagellum-dependent swarming motility"/>
    <property type="evidence" value="ECO:0007669"/>
    <property type="project" value="TreeGrafter"/>
</dbReference>
<keyword evidence="14" id="KW-0969">Cilium</keyword>
<keyword evidence="5" id="KW-1003">Cell membrane</keyword>
<dbReference type="Gene3D" id="3.40.1550.10">
    <property type="entry name" value="CheC-like"/>
    <property type="match status" value="1"/>
</dbReference>
<dbReference type="PRINTS" id="PR00955">
    <property type="entry name" value="FLGMOTORFLIM"/>
</dbReference>
<dbReference type="GO" id="GO:0009425">
    <property type="term" value="C:bacterial-type flagellum basal body"/>
    <property type="evidence" value="ECO:0007669"/>
    <property type="project" value="UniProtKB-SubCell"/>
</dbReference>
<evidence type="ECO:0000256" key="10">
    <source>
        <dbReference type="ARBA" id="ARBA00023143"/>
    </source>
</evidence>
<evidence type="ECO:0000256" key="4">
    <source>
        <dbReference type="ARBA" id="ARBA00021898"/>
    </source>
</evidence>
<dbReference type="CDD" id="cd17908">
    <property type="entry name" value="FliM"/>
    <property type="match status" value="1"/>
</dbReference>
<dbReference type="PANTHER" id="PTHR30034:SF3">
    <property type="entry name" value="FLAGELLAR MOTOR SWITCH PROTEIN FLIM"/>
    <property type="match status" value="1"/>
</dbReference>
<organism evidence="14 15">
    <name type="scientific">Duganella rivi</name>
    <dbReference type="NCBI Taxonomy" id="2666083"/>
    <lineage>
        <taxon>Bacteria</taxon>
        <taxon>Pseudomonadati</taxon>
        <taxon>Pseudomonadota</taxon>
        <taxon>Betaproteobacteria</taxon>
        <taxon>Burkholderiales</taxon>
        <taxon>Oxalobacteraceae</taxon>
        <taxon>Telluria group</taxon>
        <taxon>Duganella</taxon>
    </lineage>
</organism>
<evidence type="ECO:0000313" key="14">
    <source>
        <dbReference type="EMBL" id="MYM68505.1"/>
    </source>
</evidence>